<evidence type="ECO:0008006" key="7">
    <source>
        <dbReference type="Google" id="ProtNLM"/>
    </source>
</evidence>
<evidence type="ECO:0000256" key="3">
    <source>
        <dbReference type="ARBA" id="ARBA00022692"/>
    </source>
</evidence>
<keyword evidence="5" id="KW-0998">Cell outer membrane</keyword>
<accession>A0A3B1DMM5</accession>
<evidence type="ECO:0000256" key="2">
    <source>
        <dbReference type="ARBA" id="ARBA00022452"/>
    </source>
</evidence>
<protein>
    <recommendedName>
        <fullName evidence="7">Outer membrane efflux protein</fullName>
    </recommendedName>
</protein>
<dbReference type="Gene3D" id="1.20.1600.10">
    <property type="entry name" value="Outer membrane efflux proteins (OEP)"/>
    <property type="match status" value="1"/>
</dbReference>
<evidence type="ECO:0000256" key="1">
    <source>
        <dbReference type="ARBA" id="ARBA00004442"/>
    </source>
</evidence>
<keyword evidence="3" id="KW-0812">Transmembrane</keyword>
<keyword evidence="2" id="KW-1134">Transmembrane beta strand</keyword>
<dbReference type="EMBL" id="UOGJ01000127">
    <property type="protein sequence ID" value="VAX37344.1"/>
    <property type="molecule type" value="Genomic_DNA"/>
</dbReference>
<dbReference type="PANTHER" id="PTHR30026">
    <property type="entry name" value="OUTER MEMBRANE PROTEIN TOLC"/>
    <property type="match status" value="1"/>
</dbReference>
<dbReference type="GO" id="GO:0009279">
    <property type="term" value="C:cell outer membrane"/>
    <property type="evidence" value="ECO:0007669"/>
    <property type="project" value="UniProtKB-SubCell"/>
</dbReference>
<dbReference type="GO" id="GO:0015288">
    <property type="term" value="F:porin activity"/>
    <property type="evidence" value="ECO:0007669"/>
    <property type="project" value="TreeGrafter"/>
</dbReference>
<evidence type="ECO:0000313" key="6">
    <source>
        <dbReference type="EMBL" id="VAX37344.1"/>
    </source>
</evidence>
<organism evidence="6">
    <name type="scientific">hydrothermal vent metagenome</name>
    <dbReference type="NCBI Taxonomy" id="652676"/>
    <lineage>
        <taxon>unclassified sequences</taxon>
        <taxon>metagenomes</taxon>
        <taxon>ecological metagenomes</taxon>
    </lineage>
</organism>
<sequence>MKCLLRFKWFTLSFLLLTVSISQAKDGPQSSAKTYSLSLKETTQLALKNNFDIQLAKYDAWIMQTEKNKAVSLYDTLLSAEVKYQDNQRKQTTTIFGTKAVDNNYSVGASKKLPSGTTINIDMNNSRSVTNSIFSTSSVTHDSTLGVTVTQDLGKNFFGLKDRGQIKVTLLDIENTEYTSLDKIEKIIAEIQKSYWDLLLENEQVKITQDMVMQAKHLYDLHQEKLKDGLLEKPEAIASEANYKKRQDELTLVQNKLAEKNNALKLLLNITNNDLVIKPSENFKIIEKKEILTKSLKKAFINRRDYKKTKNTIKAKKITLRLKKNNTWPEINLTATLERNGLGDHFKQAVTQITEEDNPNLMAGLKITFPLENKKAKAELKAAELSKAKEILAIKLLERQITIQIMDQVRNCNTYLSLAKSSQEIADLQTQKLEEEEKRFNQGRSDTDTLIRFQEDLARARSDAASSKHRYHTALVDLKQKSGVLLKRDKGL</sequence>
<evidence type="ECO:0000256" key="4">
    <source>
        <dbReference type="ARBA" id="ARBA00023136"/>
    </source>
</evidence>
<keyword evidence="4" id="KW-0472">Membrane</keyword>
<proteinExistence type="predicted"/>
<dbReference type="SUPFAM" id="SSF56954">
    <property type="entry name" value="Outer membrane efflux proteins (OEP)"/>
    <property type="match status" value="1"/>
</dbReference>
<gene>
    <name evidence="6" type="ORF">MNBD_UNCLBAC01-882</name>
</gene>
<comment type="subcellular location">
    <subcellularLocation>
        <location evidence="1">Cell outer membrane</location>
    </subcellularLocation>
</comment>
<reference evidence="6" key="1">
    <citation type="submission" date="2018-06" db="EMBL/GenBank/DDBJ databases">
        <authorList>
            <person name="Zhirakovskaya E."/>
        </authorList>
    </citation>
    <scope>NUCLEOTIDE SEQUENCE</scope>
</reference>
<evidence type="ECO:0000256" key="5">
    <source>
        <dbReference type="ARBA" id="ARBA00023237"/>
    </source>
</evidence>
<dbReference type="AlphaFoldDB" id="A0A3B1DMM5"/>
<dbReference type="GO" id="GO:1990281">
    <property type="term" value="C:efflux pump complex"/>
    <property type="evidence" value="ECO:0007669"/>
    <property type="project" value="TreeGrafter"/>
</dbReference>
<dbReference type="GO" id="GO:0015562">
    <property type="term" value="F:efflux transmembrane transporter activity"/>
    <property type="evidence" value="ECO:0007669"/>
    <property type="project" value="InterPro"/>
</dbReference>
<dbReference type="PANTHER" id="PTHR30026:SF20">
    <property type="entry name" value="OUTER MEMBRANE PROTEIN TOLC"/>
    <property type="match status" value="1"/>
</dbReference>
<name>A0A3B1DMM5_9ZZZZ</name>
<dbReference type="InterPro" id="IPR051906">
    <property type="entry name" value="TolC-like"/>
</dbReference>